<evidence type="ECO:0000313" key="1">
    <source>
        <dbReference type="EMBL" id="JAD81227.1"/>
    </source>
</evidence>
<organism evidence="1">
    <name type="scientific">Arundo donax</name>
    <name type="common">Giant reed</name>
    <name type="synonym">Donax arundinaceus</name>
    <dbReference type="NCBI Taxonomy" id="35708"/>
    <lineage>
        <taxon>Eukaryota</taxon>
        <taxon>Viridiplantae</taxon>
        <taxon>Streptophyta</taxon>
        <taxon>Embryophyta</taxon>
        <taxon>Tracheophyta</taxon>
        <taxon>Spermatophyta</taxon>
        <taxon>Magnoliopsida</taxon>
        <taxon>Liliopsida</taxon>
        <taxon>Poales</taxon>
        <taxon>Poaceae</taxon>
        <taxon>PACMAD clade</taxon>
        <taxon>Arundinoideae</taxon>
        <taxon>Arundineae</taxon>
        <taxon>Arundo</taxon>
    </lineage>
</organism>
<reference evidence="1" key="2">
    <citation type="journal article" date="2015" name="Data Brief">
        <title>Shoot transcriptome of the giant reed, Arundo donax.</title>
        <authorList>
            <person name="Barrero R.A."/>
            <person name="Guerrero F.D."/>
            <person name="Moolhuijzen P."/>
            <person name="Goolsby J.A."/>
            <person name="Tidwell J."/>
            <person name="Bellgard S.E."/>
            <person name="Bellgard M.I."/>
        </authorList>
    </citation>
    <scope>NUCLEOTIDE SEQUENCE</scope>
    <source>
        <tissue evidence="1">Shoot tissue taken approximately 20 cm above the soil surface</tissue>
    </source>
</reference>
<sequence>MSTVFRSSTIYHQLLVLKSDIELEIHQFTGEKYNTYNHLNRNSTCSAIIYKYDYTIGKQNISSSLYVNHLHASTNVNTA</sequence>
<protein>
    <submittedName>
        <fullName evidence="1">Uncharacterized protein</fullName>
    </submittedName>
</protein>
<dbReference type="AlphaFoldDB" id="A0A0A9DBU2"/>
<accession>A0A0A9DBU2</accession>
<proteinExistence type="predicted"/>
<reference evidence="1" key="1">
    <citation type="submission" date="2014-09" db="EMBL/GenBank/DDBJ databases">
        <authorList>
            <person name="Magalhaes I.L.F."/>
            <person name="Oliveira U."/>
            <person name="Santos F.R."/>
            <person name="Vidigal T.H.D.A."/>
            <person name="Brescovit A.D."/>
            <person name="Santos A.J."/>
        </authorList>
    </citation>
    <scope>NUCLEOTIDE SEQUENCE</scope>
    <source>
        <tissue evidence="1">Shoot tissue taken approximately 20 cm above the soil surface</tissue>
    </source>
</reference>
<name>A0A0A9DBU2_ARUDO</name>
<dbReference type="EMBL" id="GBRH01216668">
    <property type="protein sequence ID" value="JAD81227.1"/>
    <property type="molecule type" value="Transcribed_RNA"/>
</dbReference>